<dbReference type="AlphaFoldDB" id="A0A1X1WAT0"/>
<protein>
    <submittedName>
        <fullName evidence="3">Uncharacterized protein</fullName>
    </submittedName>
</protein>
<proteinExistence type="predicted"/>
<evidence type="ECO:0000313" key="3">
    <source>
        <dbReference type="EMBL" id="ORV83671.1"/>
    </source>
</evidence>
<sequence>MQAKKYVVAAIAAGGLSVGVLAGAGQAAADPHWWPAPPPPGHVGQIVNVPPGHIGQWVGVPPGHWDKPWKWLR</sequence>
<comment type="caution">
    <text evidence="3">The sequence shown here is derived from an EMBL/GenBank/DDBJ whole genome shotgun (WGS) entry which is preliminary data.</text>
</comment>
<name>A0A1X1WAT0_MYCIR</name>
<dbReference type="Proteomes" id="UP001084650">
    <property type="component" value="Unassembled WGS sequence"/>
</dbReference>
<accession>A0A1X1WAT0</accession>
<evidence type="ECO:0000313" key="2">
    <source>
        <dbReference type="EMBL" id="MCZ0730230.1"/>
    </source>
</evidence>
<reference evidence="2" key="2">
    <citation type="submission" date="2022-12" db="EMBL/GenBank/DDBJ databases">
        <title>Whole genome sequence of Mycolicibacterium iranicum strain SBH312.</title>
        <authorList>
            <person name="Jani J."/>
            <person name="Arifin Mustapha Z."/>
            <person name="Ahmed K."/>
            <person name="Kai Ling C."/>
        </authorList>
    </citation>
    <scope>NUCLEOTIDE SEQUENCE</scope>
    <source>
        <strain evidence="2">SBH312</strain>
    </source>
</reference>
<dbReference type="Proteomes" id="UP000193622">
    <property type="component" value="Unassembled WGS sequence"/>
</dbReference>
<gene>
    <name evidence="3" type="ORF">AWC12_25170</name>
    <name evidence="2" type="ORF">OY187_19460</name>
</gene>
<keyword evidence="5" id="KW-1185">Reference proteome</keyword>
<feature type="chain" id="PRO_5039091432" evidence="1">
    <location>
        <begin position="23"/>
        <end position="73"/>
    </location>
</feature>
<evidence type="ECO:0000256" key="1">
    <source>
        <dbReference type="SAM" id="SignalP"/>
    </source>
</evidence>
<feature type="signal peptide" evidence="1">
    <location>
        <begin position="1"/>
        <end position="22"/>
    </location>
</feature>
<evidence type="ECO:0000313" key="4">
    <source>
        <dbReference type="Proteomes" id="UP000193622"/>
    </source>
</evidence>
<organism evidence="3 4">
    <name type="scientific">Mycolicibacterium iranicum</name>
    <name type="common">Mycobacterium iranicum</name>
    <dbReference type="NCBI Taxonomy" id="912594"/>
    <lineage>
        <taxon>Bacteria</taxon>
        <taxon>Bacillati</taxon>
        <taxon>Actinomycetota</taxon>
        <taxon>Actinomycetes</taxon>
        <taxon>Mycobacteriales</taxon>
        <taxon>Mycobacteriaceae</taxon>
        <taxon>Mycolicibacterium</taxon>
    </lineage>
</organism>
<dbReference type="RefSeq" id="WP_024449253.1">
    <property type="nucleotide sequence ID" value="NZ_JAPQYE010000009.1"/>
</dbReference>
<dbReference type="EMBL" id="JAPQYE010000009">
    <property type="protein sequence ID" value="MCZ0730230.1"/>
    <property type="molecule type" value="Genomic_DNA"/>
</dbReference>
<reference evidence="3 4" key="1">
    <citation type="submission" date="2016-01" db="EMBL/GenBank/DDBJ databases">
        <title>The new phylogeny of the genus Mycobacterium.</title>
        <authorList>
            <person name="Tarcisio F."/>
            <person name="Conor M."/>
            <person name="Antonella G."/>
            <person name="Elisabetta G."/>
            <person name="Giulia F.S."/>
            <person name="Sara T."/>
            <person name="Anna F."/>
            <person name="Clotilde B."/>
            <person name="Roberto B."/>
            <person name="Veronica D.S."/>
            <person name="Fabio R."/>
            <person name="Monica P."/>
            <person name="Olivier J."/>
            <person name="Enrico T."/>
            <person name="Nicola S."/>
        </authorList>
    </citation>
    <scope>NUCLEOTIDE SEQUENCE [LARGE SCALE GENOMIC DNA]</scope>
    <source>
        <strain evidence="3 4">DSM 45541</strain>
    </source>
</reference>
<dbReference type="EMBL" id="LQPC01000050">
    <property type="protein sequence ID" value="ORV83671.1"/>
    <property type="molecule type" value="Genomic_DNA"/>
</dbReference>
<evidence type="ECO:0000313" key="5">
    <source>
        <dbReference type="Proteomes" id="UP001084650"/>
    </source>
</evidence>
<keyword evidence="1" id="KW-0732">Signal</keyword>